<dbReference type="Gene3D" id="1.10.530.10">
    <property type="match status" value="1"/>
</dbReference>
<keyword evidence="5" id="KW-0378">Hydrolase</keyword>
<evidence type="ECO:0000256" key="2">
    <source>
        <dbReference type="ARBA" id="ARBA00012732"/>
    </source>
</evidence>
<dbReference type="GO" id="GO:0003796">
    <property type="term" value="F:lysozyme activity"/>
    <property type="evidence" value="ECO:0007669"/>
    <property type="project" value="UniProtKB-EC"/>
</dbReference>
<dbReference type="Pfam" id="PF00062">
    <property type="entry name" value="Lys"/>
    <property type="match status" value="1"/>
</dbReference>
<keyword evidence="3" id="KW-0081">Bacteriolytic enzyme</keyword>
<proteinExistence type="evidence at transcript level"/>
<dbReference type="PROSITE" id="PS51348">
    <property type="entry name" value="GLYCOSYL_HYDROL_F22_2"/>
    <property type="match status" value="1"/>
</dbReference>
<keyword evidence="3" id="KW-0929">Antimicrobial</keyword>
<dbReference type="EC" id="3.2.1.17" evidence="2"/>
<feature type="transmembrane region" description="Helical" evidence="7">
    <location>
        <begin position="22"/>
        <end position="43"/>
    </location>
</feature>
<evidence type="ECO:0000313" key="9">
    <source>
        <dbReference type="EMBL" id="AIZ72679.1"/>
    </source>
</evidence>
<accession>A0A0A7M1X3</accession>
<evidence type="ECO:0000256" key="6">
    <source>
        <dbReference type="RuleBase" id="RU004440"/>
    </source>
</evidence>
<dbReference type="PROSITE" id="PS00128">
    <property type="entry name" value="GLYCOSYL_HYDROL_F22_1"/>
    <property type="match status" value="1"/>
</dbReference>
<keyword evidence="7" id="KW-1133">Transmembrane helix</keyword>
<dbReference type="CDD" id="cd16899">
    <property type="entry name" value="LYZ_C_invert"/>
    <property type="match status" value="1"/>
</dbReference>
<sequence>MSGLDESISITRVAPKKSFFDISAIGTIMKIVVLGLFVVVFCANVEGKVYTKCGLTNELITLNFPRTFIGNWVCLIESESGKNTSRITNRANGKQGVGLFQIKSKDWCTFGKKGGTCNVKCEDMLDENIKDDGVCAEKVKNEFGFLAWDGWKRSCKGRNLPLPPC</sequence>
<dbReference type="GO" id="GO:0031640">
    <property type="term" value="P:killing of cells of another organism"/>
    <property type="evidence" value="ECO:0007669"/>
    <property type="project" value="UniProtKB-KW"/>
</dbReference>
<dbReference type="EMBL" id="KP125329">
    <property type="protein sequence ID" value="AIZ72679.1"/>
    <property type="molecule type" value="mRNA"/>
</dbReference>
<dbReference type="GO" id="GO:0042742">
    <property type="term" value="P:defense response to bacterium"/>
    <property type="evidence" value="ECO:0007669"/>
    <property type="project" value="UniProtKB-KW"/>
</dbReference>
<evidence type="ECO:0000256" key="1">
    <source>
        <dbReference type="ARBA" id="ARBA00000632"/>
    </source>
</evidence>
<dbReference type="SMART" id="SM00263">
    <property type="entry name" value="LYZ1"/>
    <property type="match status" value="1"/>
</dbReference>
<comment type="similarity">
    <text evidence="6">Belongs to the glycosyl hydrolase 22 family.</text>
</comment>
<dbReference type="InterPro" id="IPR019799">
    <property type="entry name" value="Glyco_hydro_22_CS"/>
</dbReference>
<keyword evidence="4" id="KW-1015">Disulfide bond</keyword>
<dbReference type="InterPro" id="IPR001916">
    <property type="entry name" value="Glyco_hydro_22"/>
</dbReference>
<reference evidence="9" key="1">
    <citation type="journal article" date="2014" name="Dev. Comp. Immunol.">
        <title>Two c-type lysozymes boost the innate immune system of the invasive ladybird Harmonia axyridis.</title>
        <authorList>
            <person name="Beckert A."/>
            <person name="Wiesner J."/>
            <person name="Baumann A."/>
            <person name="Poppel A.K."/>
            <person name="Vogel H."/>
            <person name="Vilcinskas A."/>
        </authorList>
    </citation>
    <scope>NUCLEOTIDE SEQUENCE</scope>
</reference>
<dbReference type="InterPro" id="IPR023346">
    <property type="entry name" value="Lysozyme-like_dom_sf"/>
</dbReference>
<feature type="domain" description="Glycosyl hydrolases family 22 (GH22)" evidence="8">
    <location>
        <begin position="117"/>
        <end position="135"/>
    </location>
</feature>
<name>A0A0A7M1X3_HARAX</name>
<dbReference type="AlphaFoldDB" id="A0A0A7M1X3"/>
<keyword evidence="7" id="KW-0472">Membrane</keyword>
<protein>
    <recommendedName>
        <fullName evidence="2">lysozyme</fullName>
        <ecNumber evidence="2">3.2.1.17</ecNumber>
    </recommendedName>
</protein>
<keyword evidence="7" id="KW-0812">Transmembrane</keyword>
<evidence type="ECO:0000259" key="8">
    <source>
        <dbReference type="PROSITE" id="PS00128"/>
    </source>
</evidence>
<evidence type="ECO:0000256" key="5">
    <source>
        <dbReference type="ARBA" id="ARBA00023295"/>
    </source>
</evidence>
<dbReference type="SUPFAM" id="SSF53955">
    <property type="entry name" value="Lysozyme-like"/>
    <property type="match status" value="1"/>
</dbReference>
<comment type="catalytic activity">
    <reaction evidence="1">
        <text>Hydrolysis of (1-&gt;4)-beta-linkages between N-acetylmuramic acid and N-acetyl-D-glucosamine residues in a peptidoglycan and between N-acetyl-D-glucosamine residues in chitodextrins.</text>
        <dbReference type="EC" id="3.2.1.17"/>
    </reaction>
</comment>
<dbReference type="PRINTS" id="PR00135">
    <property type="entry name" value="LYZLACT"/>
</dbReference>
<evidence type="ECO:0000256" key="7">
    <source>
        <dbReference type="SAM" id="Phobius"/>
    </source>
</evidence>
<evidence type="ECO:0000256" key="4">
    <source>
        <dbReference type="ARBA" id="ARBA00023157"/>
    </source>
</evidence>
<organism evidence="9">
    <name type="scientific">Harmonia axyridis</name>
    <name type="common">Multicolored Asian lady beetle</name>
    <name type="synonym">Coccinella axyridis</name>
    <dbReference type="NCBI Taxonomy" id="115357"/>
    <lineage>
        <taxon>Eukaryota</taxon>
        <taxon>Metazoa</taxon>
        <taxon>Ecdysozoa</taxon>
        <taxon>Arthropoda</taxon>
        <taxon>Hexapoda</taxon>
        <taxon>Insecta</taxon>
        <taxon>Pterygota</taxon>
        <taxon>Neoptera</taxon>
        <taxon>Endopterygota</taxon>
        <taxon>Coleoptera</taxon>
        <taxon>Polyphaga</taxon>
        <taxon>Cucujiformia</taxon>
        <taxon>Coccinelloidea</taxon>
        <taxon>Coccinellidae</taxon>
        <taxon>Coccinellinae</taxon>
        <taxon>Coccinellini</taxon>
        <taxon>Harmonia</taxon>
    </lineage>
</organism>
<keyword evidence="5" id="KW-0326">Glycosidase</keyword>
<dbReference type="PANTHER" id="PTHR11407">
    <property type="entry name" value="LYSOZYME C"/>
    <property type="match status" value="1"/>
</dbReference>
<dbReference type="PANTHER" id="PTHR11407:SF63">
    <property type="entry name" value="LYSOZYME C"/>
    <property type="match status" value="1"/>
</dbReference>
<evidence type="ECO:0000256" key="3">
    <source>
        <dbReference type="ARBA" id="ARBA00022638"/>
    </source>
</evidence>